<evidence type="ECO:0000313" key="1">
    <source>
        <dbReference type="EMBL" id="OGG53507.1"/>
    </source>
</evidence>
<protein>
    <recommendedName>
        <fullName evidence="3">Phytanoyl-CoA dioxygenase</fullName>
    </recommendedName>
</protein>
<dbReference type="Gene3D" id="2.60.120.620">
    <property type="entry name" value="q2cbj1_9rhob like domain"/>
    <property type="match status" value="1"/>
</dbReference>
<gene>
    <name evidence="1" type="ORF">A3F84_16290</name>
</gene>
<comment type="caution">
    <text evidence="1">The sequence shown here is derived from an EMBL/GenBank/DDBJ whole genome shotgun (WGS) entry which is preliminary data.</text>
</comment>
<dbReference type="AlphaFoldDB" id="A0A1F6CWN8"/>
<dbReference type="GO" id="GO:0016706">
    <property type="term" value="F:2-oxoglutarate-dependent dioxygenase activity"/>
    <property type="evidence" value="ECO:0007669"/>
    <property type="project" value="UniProtKB-ARBA"/>
</dbReference>
<sequence length="247" mass="27805">MTLTDEQIRRFREEGYLRLDPFIPAEGLGPLRERIDAMVTGRMALPPQAFQTLDPKVYRTPNGLPIPEGIQRPSKYDAAFERVASHPTLIAVMRQLIGEDAALFTDQVIVKNPEAGVTTYYHQDGFYWRSSGERTINCWIALDDADADNGALRFVRGSHLRGLIEHEAYFDEPTLHSGVTGEAFRRLRIPPEKADLSRERVEPVKAGGCVLFGKLCWHRSDPNRSGRQRRAYAVAYHGTNPALDSDA</sequence>
<dbReference type="GO" id="GO:0005506">
    <property type="term" value="F:iron ion binding"/>
    <property type="evidence" value="ECO:0007669"/>
    <property type="project" value="UniProtKB-ARBA"/>
</dbReference>
<dbReference type="PANTHER" id="PTHR20883:SF46">
    <property type="entry name" value="PHYTANOYL-COA HYDROXYLASE"/>
    <property type="match status" value="1"/>
</dbReference>
<evidence type="ECO:0000313" key="2">
    <source>
        <dbReference type="Proteomes" id="UP000178606"/>
    </source>
</evidence>
<name>A0A1F6CWN8_HANXR</name>
<dbReference type="EMBL" id="MFKF01000120">
    <property type="protein sequence ID" value="OGG53507.1"/>
    <property type="molecule type" value="Genomic_DNA"/>
</dbReference>
<accession>A0A1F6CWN8</accession>
<dbReference type="InterPro" id="IPR008775">
    <property type="entry name" value="Phytyl_CoA_dOase-like"/>
</dbReference>
<reference evidence="1 2" key="1">
    <citation type="journal article" date="2016" name="Nat. Commun.">
        <title>Thousands of microbial genomes shed light on interconnected biogeochemical processes in an aquifer system.</title>
        <authorList>
            <person name="Anantharaman K."/>
            <person name="Brown C.T."/>
            <person name="Hug L.A."/>
            <person name="Sharon I."/>
            <person name="Castelle C.J."/>
            <person name="Probst A.J."/>
            <person name="Thomas B.C."/>
            <person name="Singh A."/>
            <person name="Wilkins M.J."/>
            <person name="Karaoz U."/>
            <person name="Brodie E.L."/>
            <person name="Williams K.H."/>
            <person name="Hubbard S.S."/>
            <person name="Banfield J.F."/>
        </authorList>
    </citation>
    <scope>NUCLEOTIDE SEQUENCE [LARGE SCALE GENOMIC DNA]</scope>
    <source>
        <strain evidence="2">RIFCSPLOWO2_12_FULL_64_10</strain>
    </source>
</reference>
<proteinExistence type="predicted"/>
<dbReference type="Pfam" id="PF05721">
    <property type="entry name" value="PhyH"/>
    <property type="match status" value="1"/>
</dbReference>
<dbReference type="SUPFAM" id="SSF51197">
    <property type="entry name" value="Clavaminate synthase-like"/>
    <property type="match status" value="1"/>
</dbReference>
<organism evidence="1 2">
    <name type="scientific">Handelsmanbacteria sp. (strain RIFCSPLOWO2_12_FULL_64_10)</name>
    <dbReference type="NCBI Taxonomy" id="1817868"/>
    <lineage>
        <taxon>Bacteria</taxon>
        <taxon>Candidatus Handelsmaniibacteriota</taxon>
    </lineage>
</organism>
<dbReference type="PANTHER" id="PTHR20883">
    <property type="entry name" value="PHYTANOYL-COA DIOXYGENASE DOMAIN CONTAINING 1"/>
    <property type="match status" value="1"/>
</dbReference>
<dbReference type="Proteomes" id="UP000178606">
    <property type="component" value="Unassembled WGS sequence"/>
</dbReference>
<evidence type="ECO:0008006" key="3">
    <source>
        <dbReference type="Google" id="ProtNLM"/>
    </source>
</evidence>